<evidence type="ECO:0000313" key="2">
    <source>
        <dbReference type="WBParaSite" id="SVE_1165700.1"/>
    </source>
</evidence>
<sequence>MKYFDKDVTLPVLVKCTNDSQCGHKSSLALIGAGANKTSITYNLAEAMGWKVDELDEVKVGLAGNVEGTLKKGHQMKLMPIKGGFDV</sequence>
<dbReference type="STRING" id="75913.A0A0K0FQG7"/>
<proteinExistence type="predicted"/>
<dbReference type="Proteomes" id="UP000035680">
    <property type="component" value="Unassembled WGS sequence"/>
</dbReference>
<evidence type="ECO:0000313" key="1">
    <source>
        <dbReference type="Proteomes" id="UP000035680"/>
    </source>
</evidence>
<organism evidence="1 2">
    <name type="scientific">Strongyloides venezuelensis</name>
    <name type="common">Threadworm</name>
    <dbReference type="NCBI Taxonomy" id="75913"/>
    <lineage>
        <taxon>Eukaryota</taxon>
        <taxon>Metazoa</taxon>
        <taxon>Ecdysozoa</taxon>
        <taxon>Nematoda</taxon>
        <taxon>Chromadorea</taxon>
        <taxon>Rhabditida</taxon>
        <taxon>Tylenchina</taxon>
        <taxon>Panagrolaimomorpha</taxon>
        <taxon>Strongyloidoidea</taxon>
        <taxon>Strongyloididae</taxon>
        <taxon>Strongyloides</taxon>
    </lineage>
</organism>
<keyword evidence="1" id="KW-1185">Reference proteome</keyword>
<dbReference type="WBParaSite" id="SVE_1165700.1">
    <property type="protein sequence ID" value="SVE_1165700.1"/>
    <property type="gene ID" value="SVE_1165700"/>
</dbReference>
<protein>
    <submittedName>
        <fullName evidence="2">Glycerate kinase</fullName>
    </submittedName>
</protein>
<reference evidence="1" key="1">
    <citation type="submission" date="2014-07" db="EMBL/GenBank/DDBJ databases">
        <authorList>
            <person name="Martin A.A"/>
            <person name="De Silva N."/>
        </authorList>
    </citation>
    <scope>NUCLEOTIDE SEQUENCE</scope>
</reference>
<name>A0A0K0FQG7_STRVS</name>
<dbReference type="AlphaFoldDB" id="A0A0K0FQG7"/>
<accession>A0A0K0FQG7</accession>
<reference evidence="2" key="2">
    <citation type="submission" date="2015-08" db="UniProtKB">
        <authorList>
            <consortium name="WormBaseParasite"/>
        </authorList>
    </citation>
    <scope>IDENTIFICATION</scope>
</reference>